<keyword evidence="4" id="KW-1185">Reference proteome</keyword>
<dbReference type="InterPro" id="IPR001466">
    <property type="entry name" value="Beta-lactam-related"/>
</dbReference>
<dbReference type="Proteomes" id="UP000648352">
    <property type="component" value="Unassembled WGS sequence"/>
</dbReference>
<accession>A0ABR8S1W2</accession>
<gene>
    <name evidence="3" type="ORF">H9651_07450</name>
</gene>
<name>A0ABR8S1W2_9MICO</name>
<evidence type="ECO:0000256" key="1">
    <source>
        <dbReference type="SAM" id="SignalP"/>
    </source>
</evidence>
<dbReference type="Gene3D" id="3.40.710.10">
    <property type="entry name" value="DD-peptidase/beta-lactamase superfamily"/>
    <property type="match status" value="1"/>
</dbReference>
<dbReference type="InterPro" id="IPR012338">
    <property type="entry name" value="Beta-lactam/transpept-like"/>
</dbReference>
<organism evidence="3 4">
    <name type="scientific">Microbacterium pullorum</name>
    <dbReference type="NCBI Taxonomy" id="2762236"/>
    <lineage>
        <taxon>Bacteria</taxon>
        <taxon>Bacillati</taxon>
        <taxon>Actinomycetota</taxon>
        <taxon>Actinomycetes</taxon>
        <taxon>Micrococcales</taxon>
        <taxon>Microbacteriaceae</taxon>
        <taxon>Microbacterium</taxon>
    </lineage>
</organism>
<dbReference type="Pfam" id="PF00144">
    <property type="entry name" value="Beta-lactamase"/>
    <property type="match status" value="1"/>
</dbReference>
<sequence length="428" mass="43386">MPQDNRARRTASVIAGAVGIALALAACSTGEVTAVPDVPEQVDSALPGETQQQLQAAVERAMAATGATGAIVGVWAPWSGTWVAGLGTTAVGGEAVSTDMRFRIGNVTRAMTCDVLDGAAERGLVSHDDSLTEWTTGMPGYEDVTLGQLCDSTSGIASFGGVVSSRLRVTPERVWSPKELASYGMGAGRTGAPGTAYSDSDTGYVLLGLALERATGMDAAEMYETYVTEPLGLDHTLLPAPTTDLAEAAAPMLPGYYSAPTPEGPLNCAEPTDITSLSSSAGFTASGVVSDIDDLGVYLQALATGALPGTSDERFAAPLPVAADQPAWFTADGGAYQAGSLIGQFGSVPGYLTAGFADPETGMTVAVVLNNSSATANMASYLAWELAAITSKAPAASGQTAPSAGLPWTAEQYAEAVTANAVCPLPEG</sequence>
<proteinExistence type="predicted"/>
<evidence type="ECO:0000313" key="4">
    <source>
        <dbReference type="Proteomes" id="UP000648352"/>
    </source>
</evidence>
<protein>
    <submittedName>
        <fullName evidence="3">Beta-lactamase family protein</fullName>
    </submittedName>
</protein>
<evidence type="ECO:0000259" key="2">
    <source>
        <dbReference type="Pfam" id="PF00144"/>
    </source>
</evidence>
<keyword evidence="1" id="KW-0732">Signal</keyword>
<dbReference type="EMBL" id="JACSQP010000004">
    <property type="protein sequence ID" value="MBD7957471.1"/>
    <property type="molecule type" value="Genomic_DNA"/>
</dbReference>
<dbReference type="SUPFAM" id="SSF56601">
    <property type="entry name" value="beta-lactamase/transpeptidase-like"/>
    <property type="match status" value="1"/>
</dbReference>
<dbReference type="RefSeq" id="WP_191718951.1">
    <property type="nucleotide sequence ID" value="NZ_JACSQP010000004.1"/>
</dbReference>
<comment type="caution">
    <text evidence="3">The sequence shown here is derived from an EMBL/GenBank/DDBJ whole genome shotgun (WGS) entry which is preliminary data.</text>
</comment>
<dbReference type="PANTHER" id="PTHR46825:SF7">
    <property type="entry name" value="D-ALANYL-D-ALANINE CARBOXYPEPTIDASE"/>
    <property type="match status" value="1"/>
</dbReference>
<feature type="chain" id="PRO_5045557864" evidence="1">
    <location>
        <begin position="26"/>
        <end position="428"/>
    </location>
</feature>
<dbReference type="InterPro" id="IPR050491">
    <property type="entry name" value="AmpC-like"/>
</dbReference>
<feature type="signal peptide" evidence="1">
    <location>
        <begin position="1"/>
        <end position="25"/>
    </location>
</feature>
<dbReference type="PROSITE" id="PS51257">
    <property type="entry name" value="PROKAR_LIPOPROTEIN"/>
    <property type="match status" value="1"/>
</dbReference>
<feature type="domain" description="Beta-lactamase-related" evidence="2">
    <location>
        <begin position="55"/>
        <end position="381"/>
    </location>
</feature>
<dbReference type="PANTHER" id="PTHR46825">
    <property type="entry name" value="D-ALANYL-D-ALANINE-CARBOXYPEPTIDASE/ENDOPEPTIDASE AMPH"/>
    <property type="match status" value="1"/>
</dbReference>
<evidence type="ECO:0000313" key="3">
    <source>
        <dbReference type="EMBL" id="MBD7957471.1"/>
    </source>
</evidence>
<reference evidence="3 4" key="1">
    <citation type="submission" date="2020-08" db="EMBL/GenBank/DDBJ databases">
        <title>A Genomic Blueprint of the Chicken Gut Microbiome.</title>
        <authorList>
            <person name="Gilroy R."/>
            <person name="Ravi A."/>
            <person name="Getino M."/>
            <person name="Pursley I."/>
            <person name="Horton D.L."/>
            <person name="Alikhan N.-F."/>
            <person name="Baker D."/>
            <person name="Gharbi K."/>
            <person name="Hall N."/>
            <person name="Watson M."/>
            <person name="Adriaenssens E.M."/>
            <person name="Foster-Nyarko E."/>
            <person name="Jarju S."/>
            <person name="Secka A."/>
            <person name="Antonio M."/>
            <person name="Oren A."/>
            <person name="Chaudhuri R."/>
            <person name="La Ragione R.M."/>
            <person name="Hildebrand F."/>
            <person name="Pallen M.J."/>
        </authorList>
    </citation>
    <scope>NUCLEOTIDE SEQUENCE [LARGE SCALE GENOMIC DNA]</scope>
    <source>
        <strain evidence="3 4">Sa4CUA7</strain>
    </source>
</reference>